<keyword evidence="2 9" id="KW-0963">Cytoplasm</keyword>
<reference evidence="12 13" key="1">
    <citation type="submission" date="2013-06" db="EMBL/GenBank/DDBJ databases">
        <title>Rumen cellulosomics: divergent fiber-degrading strategies revealed by comparative genome-wide analysis of six Ruminococcal strains.</title>
        <authorList>
            <person name="Dassa B."/>
            <person name="Borovok I."/>
            <person name="Lamed R."/>
            <person name="Flint H."/>
            <person name="Yeoman C.J."/>
            <person name="White B."/>
            <person name="Bayer E.A."/>
        </authorList>
    </citation>
    <scope>NUCLEOTIDE SEQUENCE [LARGE SCALE GENOMIC DNA]</scope>
    <source>
        <strain evidence="12 13">SY3</strain>
    </source>
</reference>
<sequence length="337" mass="36986">MSQVNKVTGVKVLGIGKYVPEMIADNEDFAKIVDTSDEWITQRTGIKTRHITNGEPTYWIGTRAAEKALEDAGLKAEDIDLIICCTVTPDYYTPSTACLIQRELGAIGCMAMDINCACTGFDYGLDMARRYLVAEDDVNRVLLVSAEELSKFTDYTDRSSCILFGDGAAAFVLERKPDTLWSSFLGADGNGAKFLVSRAMKSENVFRKNKEDFDMGMPETKLHYFTQDGKEVYKFATKALPMAVSKACEKAGITPEELDAIVPHQANVRIIETAAKNLGVSMDKMVVYIDRYGNTSSASIPIAFCDAVAEGRIKRGDKVCFVGFGGGLTYAGIIFEY</sequence>
<dbReference type="OrthoDB" id="9815506at2"/>
<dbReference type="InterPro" id="IPR016039">
    <property type="entry name" value="Thiolase-like"/>
</dbReference>
<keyword evidence="13" id="KW-1185">Reference proteome</keyword>
<feature type="active site" evidence="9">
    <location>
        <position position="118"/>
    </location>
</feature>
<dbReference type="NCBIfam" id="NF006829">
    <property type="entry name" value="PRK09352.1"/>
    <property type="match status" value="1"/>
</dbReference>
<organism evidence="12 13">
    <name type="scientific">Ruminococcus albus SY3</name>
    <dbReference type="NCBI Taxonomy" id="1341156"/>
    <lineage>
        <taxon>Bacteria</taxon>
        <taxon>Bacillati</taxon>
        <taxon>Bacillota</taxon>
        <taxon>Clostridia</taxon>
        <taxon>Eubacteriales</taxon>
        <taxon>Oscillospiraceae</taxon>
        <taxon>Ruminococcus</taxon>
    </lineage>
</organism>
<dbReference type="NCBIfam" id="TIGR00747">
    <property type="entry name" value="fabH"/>
    <property type="match status" value="1"/>
</dbReference>
<feature type="domain" description="Beta-ketoacyl-[acyl-carrier-protein] synthase III N-terminal" evidence="11">
    <location>
        <begin position="112"/>
        <end position="189"/>
    </location>
</feature>
<evidence type="ECO:0000256" key="3">
    <source>
        <dbReference type="ARBA" id="ARBA00022516"/>
    </source>
</evidence>
<dbReference type="CDD" id="cd00830">
    <property type="entry name" value="KAS_III"/>
    <property type="match status" value="1"/>
</dbReference>
<feature type="region of interest" description="ACP-binding" evidence="9">
    <location>
        <begin position="265"/>
        <end position="269"/>
    </location>
</feature>
<dbReference type="UniPathway" id="UPA00094"/>
<dbReference type="EMBL" id="JEOB01000002">
    <property type="protein sequence ID" value="EXM39243.1"/>
    <property type="molecule type" value="Genomic_DNA"/>
</dbReference>
<comment type="similarity">
    <text evidence="1 9">Belongs to the thiolase-like superfamily. FabH family.</text>
</comment>
<dbReference type="PANTHER" id="PTHR34069">
    <property type="entry name" value="3-OXOACYL-[ACYL-CARRIER-PROTEIN] SYNTHASE 3"/>
    <property type="match status" value="1"/>
</dbReference>
<evidence type="ECO:0000259" key="11">
    <source>
        <dbReference type="Pfam" id="PF08545"/>
    </source>
</evidence>
<dbReference type="GO" id="GO:0044550">
    <property type="term" value="P:secondary metabolite biosynthetic process"/>
    <property type="evidence" value="ECO:0007669"/>
    <property type="project" value="TreeGrafter"/>
</dbReference>
<dbReference type="InterPro" id="IPR013747">
    <property type="entry name" value="ACP_syn_III_C"/>
</dbReference>
<evidence type="ECO:0000256" key="4">
    <source>
        <dbReference type="ARBA" id="ARBA00022679"/>
    </source>
</evidence>
<feature type="active site" evidence="9">
    <location>
        <position position="294"/>
    </location>
</feature>
<keyword evidence="3 9" id="KW-0444">Lipid biosynthesis</keyword>
<evidence type="ECO:0000256" key="5">
    <source>
        <dbReference type="ARBA" id="ARBA00022832"/>
    </source>
</evidence>
<dbReference type="Pfam" id="PF08545">
    <property type="entry name" value="ACP_syn_III"/>
    <property type="match status" value="1"/>
</dbReference>
<dbReference type="GO" id="GO:0004315">
    <property type="term" value="F:3-oxoacyl-[acyl-carrier-protein] synthase activity"/>
    <property type="evidence" value="ECO:0007669"/>
    <property type="project" value="InterPro"/>
</dbReference>
<evidence type="ECO:0000256" key="8">
    <source>
        <dbReference type="ARBA" id="ARBA00023315"/>
    </source>
</evidence>
<evidence type="ECO:0000256" key="2">
    <source>
        <dbReference type="ARBA" id="ARBA00022490"/>
    </source>
</evidence>
<evidence type="ECO:0000256" key="9">
    <source>
        <dbReference type="HAMAP-Rule" id="MF_01815"/>
    </source>
</evidence>
<keyword evidence="7 9" id="KW-0275">Fatty acid biosynthesis</keyword>
<gene>
    <name evidence="9" type="primary">fabH</name>
    <name evidence="12" type="ORF">RASY3_04505</name>
</gene>
<keyword evidence="6 9" id="KW-0443">Lipid metabolism</keyword>
<dbReference type="GO" id="GO:0006633">
    <property type="term" value="P:fatty acid biosynthetic process"/>
    <property type="evidence" value="ECO:0007669"/>
    <property type="project" value="UniProtKB-UniRule"/>
</dbReference>
<dbReference type="AlphaFoldDB" id="A0A011VXA0"/>
<dbReference type="SUPFAM" id="SSF53901">
    <property type="entry name" value="Thiolase-like"/>
    <property type="match status" value="1"/>
</dbReference>
<evidence type="ECO:0000313" key="13">
    <source>
        <dbReference type="Proteomes" id="UP000021369"/>
    </source>
</evidence>
<comment type="function">
    <text evidence="9">Catalyzes the condensation reaction of fatty acid synthesis by the addition to an acyl acceptor of two carbons from malonyl-ACP. Catalyzes the first condensation reaction which initiates fatty acid synthesis and may therefore play a role in governing the total rate of fatty acid production. Possesses both acetoacetyl-ACP synthase and acetyl transacylase activities. Its substrate specificity determines the biosynthesis of branched-chain and/or straight-chain of fatty acids.</text>
</comment>
<accession>A0A011VXA0</accession>
<dbReference type="InterPro" id="IPR013751">
    <property type="entry name" value="ACP_syn_III_N"/>
</dbReference>
<keyword evidence="8 9" id="KW-0012">Acyltransferase</keyword>
<proteinExistence type="inferred from homology"/>
<dbReference type="GO" id="GO:0033818">
    <property type="term" value="F:beta-ketoacyl-acyl-carrier-protein synthase III activity"/>
    <property type="evidence" value="ECO:0007669"/>
    <property type="project" value="UniProtKB-UniRule"/>
</dbReference>
<dbReference type="Pfam" id="PF08541">
    <property type="entry name" value="ACP_syn_III_C"/>
    <property type="match status" value="1"/>
</dbReference>
<dbReference type="HAMAP" id="MF_01815">
    <property type="entry name" value="FabH"/>
    <property type="match status" value="1"/>
</dbReference>
<comment type="catalytic activity">
    <reaction evidence="9">
        <text>malonyl-[ACP] + acetyl-CoA + H(+) = 3-oxobutanoyl-[ACP] + CO2 + CoA</text>
        <dbReference type="Rhea" id="RHEA:12080"/>
        <dbReference type="Rhea" id="RHEA-COMP:9623"/>
        <dbReference type="Rhea" id="RHEA-COMP:9625"/>
        <dbReference type="ChEBI" id="CHEBI:15378"/>
        <dbReference type="ChEBI" id="CHEBI:16526"/>
        <dbReference type="ChEBI" id="CHEBI:57287"/>
        <dbReference type="ChEBI" id="CHEBI:57288"/>
        <dbReference type="ChEBI" id="CHEBI:78449"/>
        <dbReference type="ChEBI" id="CHEBI:78450"/>
        <dbReference type="EC" id="2.3.1.180"/>
    </reaction>
</comment>
<dbReference type="Gene3D" id="3.40.47.10">
    <property type="match status" value="1"/>
</dbReference>
<dbReference type="Proteomes" id="UP000021369">
    <property type="component" value="Unassembled WGS sequence"/>
</dbReference>
<keyword evidence="5 9" id="KW-0276">Fatty acid metabolism</keyword>
<protein>
    <recommendedName>
        <fullName evidence="9">Beta-ketoacyl-[acyl-carrier-protein] synthase III</fullName>
        <shortName evidence="9">Beta-ketoacyl-ACP synthase III</shortName>
        <shortName evidence="9">KAS III</shortName>
        <ecNumber evidence="9">2.3.1.180</ecNumber>
    </recommendedName>
    <alternativeName>
        <fullName evidence="9">3-oxoacyl-[acyl-carrier-protein] synthase 3</fullName>
    </alternativeName>
    <alternativeName>
        <fullName evidence="9">3-oxoacyl-[acyl-carrier-protein] synthase III</fullName>
    </alternativeName>
</protein>
<name>A0A011VXA0_RUMAL</name>
<evidence type="ECO:0000259" key="10">
    <source>
        <dbReference type="Pfam" id="PF08541"/>
    </source>
</evidence>
<dbReference type="GO" id="GO:0005737">
    <property type="term" value="C:cytoplasm"/>
    <property type="evidence" value="ECO:0007669"/>
    <property type="project" value="UniProtKB-SubCell"/>
</dbReference>
<evidence type="ECO:0000256" key="6">
    <source>
        <dbReference type="ARBA" id="ARBA00023098"/>
    </source>
</evidence>
<comment type="subcellular location">
    <subcellularLocation>
        <location evidence="9">Cytoplasm</location>
    </subcellularLocation>
</comment>
<comment type="domain">
    <text evidence="9">The last Arg residue of the ACP-binding site is essential for the weak association between ACP/AcpP and FabH.</text>
</comment>
<dbReference type="PANTHER" id="PTHR34069:SF2">
    <property type="entry name" value="BETA-KETOACYL-[ACYL-CARRIER-PROTEIN] SYNTHASE III"/>
    <property type="match status" value="1"/>
</dbReference>
<evidence type="ECO:0000256" key="7">
    <source>
        <dbReference type="ARBA" id="ARBA00023160"/>
    </source>
</evidence>
<evidence type="ECO:0000313" key="12">
    <source>
        <dbReference type="EMBL" id="EXM39243.1"/>
    </source>
</evidence>
<feature type="domain" description="Beta-ketoacyl-[acyl-carrier-protein] synthase III C-terminal" evidence="10">
    <location>
        <begin position="248"/>
        <end position="337"/>
    </location>
</feature>
<comment type="caution">
    <text evidence="12">The sequence shown here is derived from an EMBL/GenBank/DDBJ whole genome shotgun (WGS) entry which is preliminary data.</text>
</comment>
<evidence type="ECO:0000256" key="1">
    <source>
        <dbReference type="ARBA" id="ARBA00008642"/>
    </source>
</evidence>
<dbReference type="PATRIC" id="fig|1341156.4.peg.865"/>
<keyword evidence="9" id="KW-0511">Multifunctional enzyme</keyword>
<comment type="subunit">
    <text evidence="9">Homodimer.</text>
</comment>
<dbReference type="InterPro" id="IPR004655">
    <property type="entry name" value="FabH"/>
</dbReference>
<keyword evidence="4 9" id="KW-0808">Transferase</keyword>
<comment type="pathway">
    <text evidence="9">Lipid metabolism; fatty acid biosynthesis.</text>
</comment>
<dbReference type="EC" id="2.3.1.180" evidence="9"/>
<feature type="active site" evidence="9">
    <location>
        <position position="264"/>
    </location>
</feature>